<feature type="transmembrane region" description="Helical" evidence="5">
    <location>
        <begin position="168"/>
        <end position="191"/>
    </location>
</feature>
<dbReference type="KEGG" id="ehx:EMIHUDRAFT_456989"/>
<reference evidence="7" key="1">
    <citation type="journal article" date="2013" name="Nature">
        <title>Pan genome of the phytoplankton Emiliania underpins its global distribution.</title>
        <authorList>
            <person name="Read B.A."/>
            <person name="Kegel J."/>
            <person name="Klute M.J."/>
            <person name="Kuo A."/>
            <person name="Lefebvre S.C."/>
            <person name="Maumus F."/>
            <person name="Mayer C."/>
            <person name="Miller J."/>
            <person name="Monier A."/>
            <person name="Salamov A."/>
            <person name="Young J."/>
            <person name="Aguilar M."/>
            <person name="Claverie J.M."/>
            <person name="Frickenhaus S."/>
            <person name="Gonzalez K."/>
            <person name="Herman E.K."/>
            <person name="Lin Y.C."/>
            <person name="Napier J."/>
            <person name="Ogata H."/>
            <person name="Sarno A.F."/>
            <person name="Shmutz J."/>
            <person name="Schroeder D."/>
            <person name="de Vargas C."/>
            <person name="Verret F."/>
            <person name="von Dassow P."/>
            <person name="Valentin K."/>
            <person name="Van de Peer Y."/>
            <person name="Wheeler G."/>
            <person name="Dacks J.B."/>
            <person name="Delwiche C.F."/>
            <person name="Dyhrman S.T."/>
            <person name="Glockner G."/>
            <person name="John U."/>
            <person name="Richards T."/>
            <person name="Worden A.Z."/>
            <person name="Zhang X."/>
            <person name="Grigoriev I.V."/>
            <person name="Allen A.E."/>
            <person name="Bidle K."/>
            <person name="Borodovsky M."/>
            <person name="Bowler C."/>
            <person name="Brownlee C."/>
            <person name="Cock J.M."/>
            <person name="Elias M."/>
            <person name="Gladyshev V.N."/>
            <person name="Groth M."/>
            <person name="Guda C."/>
            <person name="Hadaegh A."/>
            <person name="Iglesias-Rodriguez M.D."/>
            <person name="Jenkins J."/>
            <person name="Jones B.M."/>
            <person name="Lawson T."/>
            <person name="Leese F."/>
            <person name="Lindquist E."/>
            <person name="Lobanov A."/>
            <person name="Lomsadze A."/>
            <person name="Malik S.B."/>
            <person name="Marsh M.E."/>
            <person name="Mackinder L."/>
            <person name="Mock T."/>
            <person name="Mueller-Roeber B."/>
            <person name="Pagarete A."/>
            <person name="Parker M."/>
            <person name="Probert I."/>
            <person name="Quesneville H."/>
            <person name="Raines C."/>
            <person name="Rensing S.A."/>
            <person name="Riano-Pachon D.M."/>
            <person name="Richier S."/>
            <person name="Rokitta S."/>
            <person name="Shiraiwa Y."/>
            <person name="Soanes D.M."/>
            <person name="van der Giezen M."/>
            <person name="Wahlund T.M."/>
            <person name="Williams B."/>
            <person name="Wilson W."/>
            <person name="Wolfe G."/>
            <person name="Wurch L.L."/>
        </authorList>
    </citation>
    <scope>NUCLEOTIDE SEQUENCE</scope>
</reference>
<keyword evidence="2 5" id="KW-0812">Transmembrane</keyword>
<dbReference type="InterPro" id="IPR037185">
    <property type="entry name" value="EmrE-like"/>
</dbReference>
<dbReference type="Gene3D" id="1.10.3730.20">
    <property type="match status" value="1"/>
</dbReference>
<evidence type="ECO:0000256" key="1">
    <source>
        <dbReference type="ARBA" id="ARBA00004141"/>
    </source>
</evidence>
<feature type="transmembrane region" description="Helical" evidence="5">
    <location>
        <begin position="65"/>
        <end position="86"/>
    </location>
</feature>
<dbReference type="SUPFAM" id="SSF103481">
    <property type="entry name" value="Multidrug resistance efflux transporter EmrE"/>
    <property type="match status" value="1"/>
</dbReference>
<dbReference type="AlphaFoldDB" id="A0A0D3JXH0"/>
<keyword evidence="7" id="KW-1185">Reference proteome</keyword>
<dbReference type="OMA" id="FFAYTPM"/>
<evidence type="ECO:0000256" key="2">
    <source>
        <dbReference type="ARBA" id="ARBA00022692"/>
    </source>
</evidence>
<evidence type="ECO:0008006" key="8">
    <source>
        <dbReference type="Google" id="ProtNLM"/>
    </source>
</evidence>
<keyword evidence="3 5" id="KW-1133">Transmembrane helix</keyword>
<evidence type="ECO:0000313" key="7">
    <source>
        <dbReference type="Proteomes" id="UP000013827"/>
    </source>
</evidence>
<sequence length="265" mass="28038">MEVAKMALSAFQIVTSDAPSDVPSGSALSKYAYLITHSLTMLVPAVVYLAMNILGFVSLKYIDAATFAILAQMKVFTTAIFSVVLLQRKLHLRKWRALLTLTLGVVLISHEAMPKSAAAGDSRAKLAFAEIVRSVAHGMAGRCLLLKSKTETYSIWDRNFQLAFWQPFAGWTPMAAVCAAVGGTGGVLVALSIKYADSIMKTIATTGARDAAGLPSGAARGSAIVFTTILNAAFLDGPFTLPIVAGAVVVMVSVCNYNDRGDPES</sequence>
<dbReference type="PaxDb" id="2903-EOD28205"/>
<dbReference type="InterPro" id="IPR007271">
    <property type="entry name" value="Nuc_sug_transpt"/>
</dbReference>
<keyword evidence="4 5" id="KW-0472">Membrane</keyword>
<evidence type="ECO:0000256" key="4">
    <source>
        <dbReference type="ARBA" id="ARBA00023136"/>
    </source>
</evidence>
<dbReference type="Pfam" id="PF04142">
    <property type="entry name" value="Nuc_sug_transp"/>
    <property type="match status" value="1"/>
</dbReference>
<dbReference type="PANTHER" id="PTHR10231">
    <property type="entry name" value="NUCLEOTIDE-SUGAR TRANSMEMBRANE TRANSPORTER"/>
    <property type="match status" value="1"/>
</dbReference>
<dbReference type="GO" id="GO:0015165">
    <property type="term" value="F:pyrimidine nucleotide-sugar transmembrane transporter activity"/>
    <property type="evidence" value="ECO:0007669"/>
    <property type="project" value="InterPro"/>
</dbReference>
<dbReference type="STRING" id="2903.R1ENG9"/>
<dbReference type="HOGENOM" id="CLU_024645_5_2_1"/>
<feature type="transmembrane region" description="Helical" evidence="5">
    <location>
        <begin position="239"/>
        <end position="257"/>
    </location>
</feature>
<dbReference type="Proteomes" id="UP000013827">
    <property type="component" value="Unassembled WGS sequence"/>
</dbReference>
<organism evidence="6 7">
    <name type="scientific">Emiliania huxleyi (strain CCMP1516)</name>
    <dbReference type="NCBI Taxonomy" id="280463"/>
    <lineage>
        <taxon>Eukaryota</taxon>
        <taxon>Haptista</taxon>
        <taxon>Haptophyta</taxon>
        <taxon>Prymnesiophyceae</taxon>
        <taxon>Isochrysidales</taxon>
        <taxon>Noelaerhabdaceae</taxon>
        <taxon>Emiliania</taxon>
    </lineage>
</organism>
<dbReference type="RefSeq" id="XP_005780634.1">
    <property type="nucleotide sequence ID" value="XM_005780577.1"/>
</dbReference>
<protein>
    <recommendedName>
        <fullName evidence="8">Sugar phosphate transporter domain-containing protein</fullName>
    </recommendedName>
</protein>
<dbReference type="eggNOG" id="KOG2234">
    <property type="taxonomic scope" value="Eukaryota"/>
</dbReference>
<name>A0A0D3JXH0_EMIH1</name>
<dbReference type="GO" id="GO:0000139">
    <property type="term" value="C:Golgi membrane"/>
    <property type="evidence" value="ECO:0007669"/>
    <property type="project" value="InterPro"/>
</dbReference>
<evidence type="ECO:0000313" key="6">
    <source>
        <dbReference type="EnsemblProtists" id="EOD28205"/>
    </source>
</evidence>
<comment type="subcellular location">
    <subcellularLocation>
        <location evidence="1">Membrane</location>
        <topology evidence="1">Multi-pass membrane protein</topology>
    </subcellularLocation>
</comment>
<feature type="transmembrane region" description="Helical" evidence="5">
    <location>
        <begin position="39"/>
        <end position="59"/>
    </location>
</feature>
<accession>A0A0D3JXH0</accession>
<dbReference type="EnsemblProtists" id="EOD28205">
    <property type="protein sequence ID" value="EOD28205"/>
    <property type="gene ID" value="EMIHUDRAFT_456989"/>
</dbReference>
<reference evidence="6" key="2">
    <citation type="submission" date="2024-10" db="UniProtKB">
        <authorList>
            <consortium name="EnsemblProtists"/>
        </authorList>
    </citation>
    <scope>IDENTIFICATION</scope>
</reference>
<evidence type="ECO:0000256" key="5">
    <source>
        <dbReference type="SAM" id="Phobius"/>
    </source>
</evidence>
<evidence type="ECO:0000256" key="3">
    <source>
        <dbReference type="ARBA" id="ARBA00022989"/>
    </source>
</evidence>
<proteinExistence type="predicted"/>
<dbReference type="GeneID" id="17273750"/>